<evidence type="ECO:0000313" key="1">
    <source>
        <dbReference type="EMBL" id="MBB4911823.1"/>
    </source>
</evidence>
<dbReference type="RefSeq" id="WP_260418184.1">
    <property type="nucleotide sequence ID" value="NZ_JACHJQ010000011.1"/>
</dbReference>
<gene>
    <name evidence="1" type="ORF">FHR82_008094</name>
</gene>
<name>A0A7W7QE25_9PSEU</name>
<proteinExistence type="predicted"/>
<accession>A0A7W7QE25</accession>
<dbReference type="Proteomes" id="UP000520767">
    <property type="component" value="Unassembled WGS sequence"/>
</dbReference>
<organism evidence="1 2">
    <name type="scientific">Actinophytocola algeriensis</name>
    <dbReference type="NCBI Taxonomy" id="1768010"/>
    <lineage>
        <taxon>Bacteria</taxon>
        <taxon>Bacillati</taxon>
        <taxon>Actinomycetota</taxon>
        <taxon>Actinomycetes</taxon>
        <taxon>Pseudonocardiales</taxon>
        <taxon>Pseudonocardiaceae</taxon>
    </lineage>
</organism>
<keyword evidence="2" id="KW-1185">Reference proteome</keyword>
<comment type="caution">
    <text evidence="1">The sequence shown here is derived from an EMBL/GenBank/DDBJ whole genome shotgun (WGS) entry which is preliminary data.</text>
</comment>
<dbReference type="AlphaFoldDB" id="A0A7W7QE25"/>
<evidence type="ECO:0000313" key="2">
    <source>
        <dbReference type="Proteomes" id="UP000520767"/>
    </source>
</evidence>
<reference evidence="1 2" key="1">
    <citation type="submission" date="2020-08" db="EMBL/GenBank/DDBJ databases">
        <title>Genomic Encyclopedia of Type Strains, Phase III (KMG-III): the genomes of soil and plant-associated and newly described type strains.</title>
        <authorList>
            <person name="Whitman W."/>
        </authorList>
    </citation>
    <scope>NUCLEOTIDE SEQUENCE [LARGE SCALE GENOMIC DNA]</scope>
    <source>
        <strain evidence="1 2">CECT 8960</strain>
    </source>
</reference>
<dbReference type="EMBL" id="JACHJQ010000011">
    <property type="protein sequence ID" value="MBB4911823.1"/>
    <property type="molecule type" value="Genomic_DNA"/>
</dbReference>
<sequence length="40" mass="4603">MIAFIVLVVAVMCLGVGFFMGRRSGIESEIRRQLRDRPDY</sequence>
<protein>
    <submittedName>
        <fullName evidence="1">Uncharacterized protein</fullName>
    </submittedName>
</protein>